<proteinExistence type="predicted"/>
<keyword evidence="1" id="KW-0812">Transmembrane</keyword>
<evidence type="ECO:0008006" key="4">
    <source>
        <dbReference type="Google" id="ProtNLM"/>
    </source>
</evidence>
<sequence>MYAIFYMSKTNTNPNRLFFGCPFFKVKQPYCKLFVWVDDHIGRIGCMEPTKELGNNQSLNVEEHFGKIELENRMADLEQRIIYLENKKSSNFWVIVLSLIVVVVGLCLFRV</sequence>
<name>A0A445EDW1_ARAHY</name>
<feature type="transmembrane region" description="Helical" evidence="1">
    <location>
        <begin position="92"/>
        <end position="109"/>
    </location>
</feature>
<reference evidence="2 3" key="1">
    <citation type="submission" date="2019-01" db="EMBL/GenBank/DDBJ databases">
        <title>Sequencing of cultivated peanut Arachis hypogaea provides insights into genome evolution and oil improvement.</title>
        <authorList>
            <person name="Chen X."/>
        </authorList>
    </citation>
    <scope>NUCLEOTIDE SEQUENCE [LARGE SCALE GENOMIC DNA]</scope>
    <source>
        <strain evidence="3">cv. Fuhuasheng</strain>
        <tissue evidence="2">Leaves</tissue>
    </source>
</reference>
<comment type="caution">
    <text evidence="2">The sequence shown here is derived from an EMBL/GenBank/DDBJ whole genome shotgun (WGS) entry which is preliminary data.</text>
</comment>
<evidence type="ECO:0000313" key="3">
    <source>
        <dbReference type="Proteomes" id="UP000289738"/>
    </source>
</evidence>
<evidence type="ECO:0000313" key="2">
    <source>
        <dbReference type="EMBL" id="RYR73479.1"/>
    </source>
</evidence>
<organism evidence="2 3">
    <name type="scientific">Arachis hypogaea</name>
    <name type="common">Peanut</name>
    <dbReference type="NCBI Taxonomy" id="3818"/>
    <lineage>
        <taxon>Eukaryota</taxon>
        <taxon>Viridiplantae</taxon>
        <taxon>Streptophyta</taxon>
        <taxon>Embryophyta</taxon>
        <taxon>Tracheophyta</taxon>
        <taxon>Spermatophyta</taxon>
        <taxon>Magnoliopsida</taxon>
        <taxon>eudicotyledons</taxon>
        <taxon>Gunneridae</taxon>
        <taxon>Pentapetalae</taxon>
        <taxon>rosids</taxon>
        <taxon>fabids</taxon>
        <taxon>Fabales</taxon>
        <taxon>Fabaceae</taxon>
        <taxon>Papilionoideae</taxon>
        <taxon>50 kb inversion clade</taxon>
        <taxon>dalbergioids sensu lato</taxon>
        <taxon>Dalbergieae</taxon>
        <taxon>Pterocarpus clade</taxon>
        <taxon>Arachis</taxon>
    </lineage>
</organism>
<gene>
    <name evidence="2" type="ORF">Ahy_A02g007833</name>
</gene>
<keyword evidence="3" id="KW-1185">Reference proteome</keyword>
<protein>
    <recommendedName>
        <fullName evidence="4">Zinc finger GRF-type domain-containing protein</fullName>
    </recommendedName>
</protein>
<evidence type="ECO:0000256" key="1">
    <source>
        <dbReference type="SAM" id="Phobius"/>
    </source>
</evidence>
<dbReference type="EMBL" id="SDMP01000002">
    <property type="protein sequence ID" value="RYR73479.1"/>
    <property type="molecule type" value="Genomic_DNA"/>
</dbReference>
<keyword evidence="1" id="KW-0472">Membrane</keyword>
<accession>A0A445EDW1</accession>
<dbReference type="Proteomes" id="UP000289738">
    <property type="component" value="Chromosome A02"/>
</dbReference>
<dbReference type="AlphaFoldDB" id="A0A445EDW1"/>
<keyword evidence="1" id="KW-1133">Transmembrane helix</keyword>